<dbReference type="InterPro" id="IPR016181">
    <property type="entry name" value="Acyl_CoA_acyltransferase"/>
</dbReference>
<dbReference type="InterPro" id="IPR000182">
    <property type="entry name" value="GNAT_dom"/>
</dbReference>
<evidence type="ECO:0000313" key="3">
    <source>
        <dbReference type="Proteomes" id="UP000290849"/>
    </source>
</evidence>
<keyword evidence="3" id="KW-1185">Reference proteome</keyword>
<accession>A0A4Q1HFR0</accession>
<dbReference type="GO" id="GO:0016747">
    <property type="term" value="F:acyltransferase activity, transferring groups other than amino-acyl groups"/>
    <property type="evidence" value="ECO:0007669"/>
    <property type="project" value="InterPro"/>
</dbReference>
<dbReference type="CDD" id="cd04301">
    <property type="entry name" value="NAT_SF"/>
    <property type="match status" value="1"/>
</dbReference>
<feature type="domain" description="N-acetyltransferase" evidence="1">
    <location>
        <begin position="1"/>
        <end position="154"/>
    </location>
</feature>
<protein>
    <submittedName>
        <fullName evidence="2">GNAT family N-acetyltransferase</fullName>
    </submittedName>
</protein>
<dbReference type="EMBL" id="PYAL01000006">
    <property type="protein sequence ID" value="RXN85943.1"/>
    <property type="molecule type" value="Genomic_DNA"/>
</dbReference>
<keyword evidence="2" id="KW-0808">Transferase</keyword>
<dbReference type="PROSITE" id="PS51186">
    <property type="entry name" value="GNAT"/>
    <property type="match status" value="1"/>
</dbReference>
<dbReference type="Pfam" id="PF13673">
    <property type="entry name" value="Acetyltransf_10"/>
    <property type="match status" value="1"/>
</dbReference>
<gene>
    <name evidence="2" type="ORF">C7R54_19445</name>
</gene>
<dbReference type="AlphaFoldDB" id="A0A4Q1HFR0"/>
<dbReference type="PANTHER" id="PTHR43451:SF1">
    <property type="entry name" value="ACETYLTRANSFERASE"/>
    <property type="match status" value="1"/>
</dbReference>
<dbReference type="Gene3D" id="3.40.630.30">
    <property type="match status" value="1"/>
</dbReference>
<dbReference type="SUPFAM" id="SSF55729">
    <property type="entry name" value="Acyl-CoA N-acyltransferases (Nat)"/>
    <property type="match status" value="1"/>
</dbReference>
<name>A0A4Q1HFR0_9BURK</name>
<dbReference type="RefSeq" id="WP_129152112.1">
    <property type="nucleotide sequence ID" value="NZ_JBHSDO010000017.1"/>
</dbReference>
<dbReference type="OrthoDB" id="5355033at2"/>
<evidence type="ECO:0000259" key="1">
    <source>
        <dbReference type="PROSITE" id="PS51186"/>
    </source>
</evidence>
<proteinExistence type="predicted"/>
<dbReference type="Proteomes" id="UP000290849">
    <property type="component" value="Unassembled WGS sequence"/>
</dbReference>
<reference evidence="2 3" key="1">
    <citation type="journal article" date="2017" name="Int. J. Syst. Evol. Microbiol.">
        <title>Achromobacter aloeverae sp. nov., isolated from the root of Aloe vera (L.) Burm.f.</title>
        <authorList>
            <person name="Kuncharoen N."/>
            <person name="Muramatsu Y."/>
            <person name="Shibata C."/>
            <person name="Kamakura Y."/>
            <person name="Nakagawa Y."/>
            <person name="Tanasupawat S."/>
        </authorList>
    </citation>
    <scope>NUCLEOTIDE SEQUENCE [LARGE SCALE GENOMIC DNA]</scope>
    <source>
        <strain evidence="2 3">AVA-1</strain>
    </source>
</reference>
<evidence type="ECO:0000313" key="2">
    <source>
        <dbReference type="EMBL" id="RXN85943.1"/>
    </source>
</evidence>
<comment type="caution">
    <text evidence="2">The sequence shown here is derived from an EMBL/GenBank/DDBJ whole genome shotgun (WGS) entry which is preliminary data.</text>
</comment>
<organism evidence="2 3">
    <name type="scientific">Achromobacter aloeverae</name>
    <dbReference type="NCBI Taxonomy" id="1750518"/>
    <lineage>
        <taxon>Bacteria</taxon>
        <taxon>Pseudomonadati</taxon>
        <taxon>Pseudomonadota</taxon>
        <taxon>Betaproteobacteria</taxon>
        <taxon>Burkholderiales</taxon>
        <taxon>Alcaligenaceae</taxon>
        <taxon>Achromobacter</taxon>
    </lineage>
</organism>
<dbReference type="PANTHER" id="PTHR43451">
    <property type="entry name" value="ACETYLTRANSFERASE (GNAT) FAMILY PROTEIN"/>
    <property type="match status" value="1"/>
</dbReference>
<sequence>MHIRRFEIGDESALFGIFYSAIHRIAARDYTAEQIQAWAPADLDQNIWRERMRCIRPFIAQIDGCIVGYADLQDHGYIDHFFVSGFHPRQGIGNALMARIHEEATKRGIRELSADVSRTAQPFFESHGFLIVELRTPIQRGVVVPNALMRKTTI</sequence>
<dbReference type="InterPro" id="IPR052564">
    <property type="entry name" value="N-acetyltrans/Recomb-assoc"/>
</dbReference>